<accession>A0A8J5CKP7</accession>
<keyword evidence="3" id="KW-1185">Reference proteome</keyword>
<organism evidence="2 3">
    <name type="scientific">Chionoecetes opilio</name>
    <name type="common">Atlantic snow crab</name>
    <name type="synonym">Cancer opilio</name>
    <dbReference type="NCBI Taxonomy" id="41210"/>
    <lineage>
        <taxon>Eukaryota</taxon>
        <taxon>Metazoa</taxon>
        <taxon>Ecdysozoa</taxon>
        <taxon>Arthropoda</taxon>
        <taxon>Crustacea</taxon>
        <taxon>Multicrustacea</taxon>
        <taxon>Malacostraca</taxon>
        <taxon>Eumalacostraca</taxon>
        <taxon>Eucarida</taxon>
        <taxon>Decapoda</taxon>
        <taxon>Pleocyemata</taxon>
        <taxon>Brachyura</taxon>
        <taxon>Eubrachyura</taxon>
        <taxon>Majoidea</taxon>
        <taxon>Majidae</taxon>
        <taxon>Chionoecetes</taxon>
    </lineage>
</organism>
<name>A0A8J5CKP7_CHIOP</name>
<comment type="caution">
    <text evidence="2">The sequence shown here is derived from an EMBL/GenBank/DDBJ whole genome shotgun (WGS) entry which is preliminary data.</text>
</comment>
<feature type="region of interest" description="Disordered" evidence="1">
    <location>
        <begin position="55"/>
        <end position="77"/>
    </location>
</feature>
<reference evidence="2" key="1">
    <citation type="submission" date="2020-07" db="EMBL/GenBank/DDBJ databases">
        <title>The High-quality genome of the commercially important snow crab, Chionoecetes opilio.</title>
        <authorList>
            <person name="Jeong J.-H."/>
            <person name="Ryu S."/>
        </authorList>
    </citation>
    <scope>NUCLEOTIDE SEQUENCE</scope>
    <source>
        <strain evidence="2">MADBK_172401_WGS</strain>
        <tissue evidence="2">Digestive gland</tissue>
    </source>
</reference>
<evidence type="ECO:0000313" key="2">
    <source>
        <dbReference type="EMBL" id="KAG0711332.1"/>
    </source>
</evidence>
<dbReference type="Proteomes" id="UP000770661">
    <property type="component" value="Unassembled WGS sequence"/>
</dbReference>
<dbReference type="EMBL" id="JACEEZ010023407">
    <property type="protein sequence ID" value="KAG0711332.1"/>
    <property type="molecule type" value="Genomic_DNA"/>
</dbReference>
<dbReference type="AlphaFoldDB" id="A0A8J5CKP7"/>
<evidence type="ECO:0000313" key="3">
    <source>
        <dbReference type="Proteomes" id="UP000770661"/>
    </source>
</evidence>
<feature type="compositionally biased region" description="Polar residues" evidence="1">
    <location>
        <begin position="64"/>
        <end position="77"/>
    </location>
</feature>
<protein>
    <submittedName>
        <fullName evidence="2">Uncharacterized protein</fullName>
    </submittedName>
</protein>
<gene>
    <name evidence="2" type="ORF">GWK47_020823</name>
</gene>
<sequence length="202" mass="23348">MAQLWITTQTITKQSRLYGERAWWAGAGRGDELWVEQRWWVATGWCEPRDSEVIHDKHHHHQPKMSSNSESGSNAGRLQPTRVSMQVENMQWALEQRCRDNGGHQASPDFVVSKGQEGMRPQYYEVMKRCFSKGRGKIDRRERFDYVLESAIRLLQMNVRAPLLWMFNEAPERVWAPVLFPAGPAPRLAPPRRLLGALVPSL</sequence>
<proteinExistence type="predicted"/>
<evidence type="ECO:0000256" key="1">
    <source>
        <dbReference type="SAM" id="MobiDB-lite"/>
    </source>
</evidence>